<feature type="binding site" description="axial binding residue" evidence="14">
    <location>
        <position position="434"/>
    </location>
    <ligand>
        <name>heme</name>
        <dbReference type="ChEBI" id="CHEBI:30413"/>
    </ligand>
    <ligandPart>
        <name>Fe</name>
        <dbReference type="ChEBI" id="CHEBI:18248"/>
    </ligandPart>
</feature>
<dbReference type="GO" id="GO:0006082">
    <property type="term" value="P:organic acid metabolic process"/>
    <property type="evidence" value="ECO:0007669"/>
    <property type="project" value="TreeGrafter"/>
</dbReference>
<keyword evidence="8" id="KW-0256">Endoplasmic reticulum</keyword>
<dbReference type="SUPFAM" id="SSF48264">
    <property type="entry name" value="Cytochrome P450"/>
    <property type="match status" value="1"/>
</dbReference>
<keyword evidence="12" id="KW-0503">Monooxygenase</keyword>
<comment type="similarity">
    <text evidence="5">Belongs to the cytochrome P450 family.</text>
</comment>
<dbReference type="Gene3D" id="1.10.630.10">
    <property type="entry name" value="Cytochrome P450"/>
    <property type="match status" value="1"/>
</dbReference>
<comment type="subcellular location">
    <subcellularLocation>
        <location evidence="4">Endoplasmic reticulum membrane</location>
        <topology evidence="4">Peripheral membrane protein</topology>
    </subcellularLocation>
    <subcellularLocation>
        <location evidence="3">Microsome membrane</location>
        <topology evidence="3">Peripheral membrane protein</topology>
    </subcellularLocation>
</comment>
<comment type="cofactor">
    <cofactor evidence="1 14">
        <name>heme</name>
        <dbReference type="ChEBI" id="CHEBI:30413"/>
    </cofactor>
</comment>
<feature type="chain" id="PRO_5026272599" evidence="15">
    <location>
        <begin position="31"/>
        <end position="489"/>
    </location>
</feature>
<comment type="function">
    <text evidence="2">May be involved in the metabolism of insect hormones and in the breakdown of synthetic insecticides.</text>
</comment>
<dbReference type="InterPro" id="IPR002401">
    <property type="entry name" value="Cyt_P450_E_grp-I"/>
</dbReference>
<name>A0A6F8GZL6_LOCMI</name>
<evidence type="ECO:0000256" key="11">
    <source>
        <dbReference type="ARBA" id="ARBA00023004"/>
    </source>
</evidence>
<evidence type="ECO:0000256" key="10">
    <source>
        <dbReference type="ARBA" id="ARBA00023002"/>
    </source>
</evidence>
<evidence type="ECO:0000256" key="1">
    <source>
        <dbReference type="ARBA" id="ARBA00001971"/>
    </source>
</evidence>
<dbReference type="PANTHER" id="PTHR24300:SF403">
    <property type="entry name" value="CYTOCHROME P450 306A1"/>
    <property type="match status" value="1"/>
</dbReference>
<proteinExistence type="evidence at transcript level"/>
<dbReference type="PANTHER" id="PTHR24300">
    <property type="entry name" value="CYTOCHROME P450 508A4-RELATED"/>
    <property type="match status" value="1"/>
</dbReference>
<evidence type="ECO:0000256" key="2">
    <source>
        <dbReference type="ARBA" id="ARBA00003690"/>
    </source>
</evidence>
<evidence type="ECO:0000256" key="14">
    <source>
        <dbReference type="PIRSR" id="PIRSR602401-1"/>
    </source>
</evidence>
<evidence type="ECO:0000256" key="12">
    <source>
        <dbReference type="ARBA" id="ARBA00023033"/>
    </source>
</evidence>
<sequence length="489" mass="54423">MEPWVWLVCLAAACALWLWRRLGLVQGACASRLPPGPLGLPVVGSLLRLDPAAPHESLTALSRRYGPIFSLRLGSVPTVVLADARLVREAFAKDACTGRAPLYLTHGVMNGKGIICAEGALWRDQRKFVASTLRGLGMVKAGPRRERLEKLIADSVDCCLQKLEGATVDPLAALQHCVGNVMNALVFGRTYAEEDPVWRWLQHLQEEGTRLIGVAGPLNFLPFLRFLPQQRRNLRFIVEGQRATHQLYSRLAAEHGDGQDDLLGAFLAEAERRRASGEPGQRFFCDEQRNYLLADMFGAGLDTTLTTLRWFLLMMAAHPHEQELVWEELRALGRRPTLEDMGSLPRLEAAILETQRIRTVVPVGIPHGVLQDMTVGGFLVPKGTMVLPLLWAIHMDPQHWPDPERFNPARFLDDDGNLVRRDNFIPFQTGKRVCVGEELARALLWLYCGALLRRLRVAAPAPSTGGVDLRGRCGITLTPAPQPLTFYTR</sequence>
<dbReference type="GO" id="GO:0005506">
    <property type="term" value="F:iron ion binding"/>
    <property type="evidence" value="ECO:0007669"/>
    <property type="project" value="InterPro"/>
</dbReference>
<feature type="signal peptide" evidence="15">
    <location>
        <begin position="1"/>
        <end position="30"/>
    </location>
</feature>
<dbReference type="FunFam" id="1.10.630.10:FF:000238">
    <property type="entry name" value="Cytochrome P450 2A6"/>
    <property type="match status" value="1"/>
</dbReference>
<dbReference type="GO" id="GO:0005789">
    <property type="term" value="C:endoplasmic reticulum membrane"/>
    <property type="evidence" value="ECO:0007669"/>
    <property type="project" value="UniProtKB-SubCell"/>
</dbReference>
<dbReference type="GO" id="GO:0008395">
    <property type="term" value="F:steroid hydroxylase activity"/>
    <property type="evidence" value="ECO:0007669"/>
    <property type="project" value="TreeGrafter"/>
</dbReference>
<keyword evidence="7 14" id="KW-0479">Metal-binding</keyword>
<evidence type="ECO:0000256" key="4">
    <source>
        <dbReference type="ARBA" id="ARBA00004406"/>
    </source>
</evidence>
<keyword evidence="6 14" id="KW-0349">Heme</keyword>
<dbReference type="PRINTS" id="PR00385">
    <property type="entry name" value="P450"/>
</dbReference>
<dbReference type="EMBL" id="KY852443">
    <property type="protein sequence ID" value="AVL92881.1"/>
    <property type="molecule type" value="mRNA"/>
</dbReference>
<dbReference type="InterPro" id="IPR050182">
    <property type="entry name" value="Cytochrome_P450_fam2"/>
</dbReference>
<dbReference type="SMR" id="A0A6F8GZL6"/>
<dbReference type="InterPro" id="IPR036396">
    <property type="entry name" value="Cyt_P450_sf"/>
</dbReference>
<evidence type="ECO:0000256" key="6">
    <source>
        <dbReference type="ARBA" id="ARBA00022617"/>
    </source>
</evidence>
<dbReference type="GO" id="GO:0006805">
    <property type="term" value="P:xenobiotic metabolic process"/>
    <property type="evidence" value="ECO:0007669"/>
    <property type="project" value="TreeGrafter"/>
</dbReference>
<dbReference type="AlphaFoldDB" id="A0A6F8GZL6"/>
<evidence type="ECO:0000256" key="15">
    <source>
        <dbReference type="SAM" id="SignalP"/>
    </source>
</evidence>
<reference evidence="16" key="1">
    <citation type="submission" date="2017-03" db="EMBL/GenBank/DDBJ databases">
        <authorList>
            <person name="Zhang X.Y."/>
            <person name="Li Y.H."/>
            <person name="Kang X.L."/>
            <person name="Wu H.H."/>
            <person name="Yu R.R."/>
            <person name="Guo Y.Q."/>
            <person name="Wang J.X."/>
            <person name="Zhang J.Z."/>
            <person name="Ma E.B."/>
        </authorList>
    </citation>
    <scope>NUCLEOTIDE SEQUENCE</scope>
    <source>
        <strain evidence="16">Locust strain-L16</strain>
    </source>
</reference>
<evidence type="ECO:0000313" key="16">
    <source>
        <dbReference type="EMBL" id="AVL92881.1"/>
    </source>
</evidence>
<keyword evidence="11 14" id="KW-0408">Iron</keyword>
<evidence type="ECO:0000256" key="7">
    <source>
        <dbReference type="ARBA" id="ARBA00022723"/>
    </source>
</evidence>
<evidence type="ECO:0000256" key="8">
    <source>
        <dbReference type="ARBA" id="ARBA00022824"/>
    </source>
</evidence>
<dbReference type="PRINTS" id="PR00463">
    <property type="entry name" value="EP450I"/>
</dbReference>
<keyword evidence="13" id="KW-0472">Membrane</keyword>
<evidence type="ECO:0000256" key="9">
    <source>
        <dbReference type="ARBA" id="ARBA00022848"/>
    </source>
</evidence>
<keyword evidence="9" id="KW-0492">Microsome</keyword>
<keyword evidence="15" id="KW-0732">Signal</keyword>
<dbReference type="InterPro" id="IPR001128">
    <property type="entry name" value="Cyt_P450"/>
</dbReference>
<evidence type="ECO:0000256" key="13">
    <source>
        <dbReference type="ARBA" id="ARBA00023136"/>
    </source>
</evidence>
<dbReference type="GO" id="GO:0020037">
    <property type="term" value="F:heme binding"/>
    <property type="evidence" value="ECO:0007669"/>
    <property type="project" value="InterPro"/>
</dbReference>
<dbReference type="GO" id="GO:0016712">
    <property type="term" value="F:oxidoreductase activity, acting on paired donors, with incorporation or reduction of molecular oxygen, reduced flavin or flavoprotein as one donor, and incorporation of one atom of oxygen"/>
    <property type="evidence" value="ECO:0007669"/>
    <property type="project" value="TreeGrafter"/>
</dbReference>
<reference evidence="16" key="2">
    <citation type="journal article" date="2020" name="Int. J. Biol. Macromol.">
        <title>Transcriptome analysis of antennal cytochrome P450s and their transcriptional responses to plant and locust volatiles in Locusta migratoria.</title>
        <authorList>
            <person name="Wu H."/>
            <person name="Liu Y."/>
            <person name="Shi X."/>
            <person name="Zhang X."/>
            <person name="Ye C."/>
            <person name="Zhu K.Y."/>
            <person name="Zhu F."/>
            <person name="Zhang J."/>
            <person name="Ma E."/>
        </authorList>
    </citation>
    <scope>NUCLEOTIDE SEQUENCE</scope>
    <source>
        <strain evidence="16">Locust strain-L16</strain>
    </source>
</reference>
<protein>
    <submittedName>
        <fullName evidence="16">CYP450</fullName>
    </submittedName>
</protein>
<accession>A0A6F8GZL6</accession>
<dbReference type="Pfam" id="PF00067">
    <property type="entry name" value="p450"/>
    <property type="match status" value="1"/>
</dbReference>
<keyword evidence="10" id="KW-0560">Oxidoreductase</keyword>
<evidence type="ECO:0000256" key="3">
    <source>
        <dbReference type="ARBA" id="ARBA00004174"/>
    </source>
</evidence>
<evidence type="ECO:0000256" key="5">
    <source>
        <dbReference type="ARBA" id="ARBA00010617"/>
    </source>
</evidence>
<organism evidence="16">
    <name type="scientific">Locusta migratoria</name>
    <name type="common">Migratory locust</name>
    <dbReference type="NCBI Taxonomy" id="7004"/>
    <lineage>
        <taxon>Eukaryota</taxon>
        <taxon>Metazoa</taxon>
        <taxon>Ecdysozoa</taxon>
        <taxon>Arthropoda</taxon>
        <taxon>Hexapoda</taxon>
        <taxon>Insecta</taxon>
        <taxon>Pterygota</taxon>
        <taxon>Neoptera</taxon>
        <taxon>Polyneoptera</taxon>
        <taxon>Orthoptera</taxon>
        <taxon>Caelifera</taxon>
        <taxon>Acrididea</taxon>
        <taxon>Acridomorpha</taxon>
        <taxon>Acridoidea</taxon>
        <taxon>Acrididae</taxon>
        <taxon>Oedipodinae</taxon>
        <taxon>Locusta</taxon>
    </lineage>
</organism>